<proteinExistence type="predicted"/>
<dbReference type="InterPro" id="IPR000182">
    <property type="entry name" value="GNAT_dom"/>
</dbReference>
<dbReference type="EMBL" id="CP008941">
    <property type="protein sequence ID" value="AIK97082.1"/>
    <property type="molecule type" value="Genomic_DNA"/>
</dbReference>
<dbReference type="STRING" id="91604.ID47_10610"/>
<evidence type="ECO:0000313" key="3">
    <source>
        <dbReference type="Proteomes" id="UP000028926"/>
    </source>
</evidence>
<sequence>MKIDYTPVPDSTEIDFLTQKLNKETPEFGAAETFAFFIRHETNQIIAGCNGSIFYGAIYTDQLWVHPQHRQGGLGRQLLDQVHQLGCKKGCSFAYLVTMNFQDAMGFYEKLGYFIEFERTGHTNNSVCFLLRREL</sequence>
<dbReference type="PROSITE" id="PS51186">
    <property type="entry name" value="GNAT"/>
    <property type="match status" value="1"/>
</dbReference>
<dbReference type="RefSeq" id="WP_038466146.1">
    <property type="nucleotide sequence ID" value="NZ_CP008941.1"/>
</dbReference>
<dbReference type="Gene3D" id="3.40.630.30">
    <property type="match status" value="1"/>
</dbReference>
<name>A0A077AV93_9PROT</name>
<keyword evidence="2" id="KW-0808">Transferase</keyword>
<dbReference type="Pfam" id="PF00583">
    <property type="entry name" value="Acetyltransf_1"/>
    <property type="match status" value="1"/>
</dbReference>
<organism evidence="2 3">
    <name type="scientific">Candidatus Odyssella acanthamoebae</name>
    <dbReference type="NCBI Taxonomy" id="91604"/>
    <lineage>
        <taxon>Bacteria</taxon>
        <taxon>Pseudomonadati</taxon>
        <taxon>Pseudomonadota</taxon>
        <taxon>Alphaproteobacteria</taxon>
        <taxon>Holosporales</taxon>
        <taxon>Candidatus Paracaedibacteraceae</taxon>
        <taxon>Candidatus Odyssella</taxon>
    </lineage>
</organism>
<dbReference type="SUPFAM" id="SSF55729">
    <property type="entry name" value="Acyl-CoA N-acyltransferases (Nat)"/>
    <property type="match status" value="1"/>
</dbReference>
<dbReference type="OrthoDB" id="9787920at2"/>
<keyword evidence="3" id="KW-1185">Reference proteome</keyword>
<dbReference type="Proteomes" id="UP000028926">
    <property type="component" value="Chromosome"/>
</dbReference>
<dbReference type="KEGG" id="paca:ID47_10610"/>
<feature type="domain" description="N-acetyltransferase" evidence="1">
    <location>
        <begin position="1"/>
        <end position="135"/>
    </location>
</feature>
<dbReference type="AlphaFoldDB" id="A0A077AV93"/>
<dbReference type="CDD" id="cd04301">
    <property type="entry name" value="NAT_SF"/>
    <property type="match status" value="1"/>
</dbReference>
<reference evidence="2 3" key="1">
    <citation type="submission" date="2014-07" db="EMBL/GenBank/DDBJ databases">
        <title>Comparative genomic insights into amoeba endosymbionts belonging to the families of Holosporaceae and Candidatus Midichloriaceae within Rickettsiales.</title>
        <authorList>
            <person name="Wang Z."/>
            <person name="Wu M."/>
        </authorList>
    </citation>
    <scope>NUCLEOTIDE SEQUENCE [LARGE SCALE GENOMIC DNA]</scope>
    <source>
        <strain evidence="2">PRA3</strain>
    </source>
</reference>
<protein>
    <submittedName>
        <fullName evidence="2">GNAT family acetyltransferase</fullName>
    </submittedName>
</protein>
<dbReference type="InterPro" id="IPR016181">
    <property type="entry name" value="Acyl_CoA_acyltransferase"/>
</dbReference>
<evidence type="ECO:0000313" key="2">
    <source>
        <dbReference type="EMBL" id="AIK97082.1"/>
    </source>
</evidence>
<accession>A0A077AV93</accession>
<gene>
    <name evidence="2" type="ORF">ID47_10610</name>
</gene>
<dbReference type="GO" id="GO:0016747">
    <property type="term" value="F:acyltransferase activity, transferring groups other than amino-acyl groups"/>
    <property type="evidence" value="ECO:0007669"/>
    <property type="project" value="InterPro"/>
</dbReference>
<dbReference type="HOGENOM" id="CLU_115862_2_0_5"/>
<dbReference type="eggNOG" id="COG0456">
    <property type="taxonomic scope" value="Bacteria"/>
</dbReference>
<evidence type="ECO:0000259" key="1">
    <source>
        <dbReference type="PROSITE" id="PS51186"/>
    </source>
</evidence>